<dbReference type="Proteomes" id="UP000254051">
    <property type="component" value="Unassembled WGS sequence"/>
</dbReference>
<dbReference type="Pfam" id="PF02929">
    <property type="entry name" value="Bgal_small_N"/>
    <property type="match status" value="1"/>
</dbReference>
<evidence type="ECO:0000256" key="5">
    <source>
        <dbReference type="ARBA" id="ARBA00022801"/>
    </source>
</evidence>
<dbReference type="InterPro" id="IPR006101">
    <property type="entry name" value="Glyco_hydro_2"/>
</dbReference>
<dbReference type="InterPro" id="IPR050347">
    <property type="entry name" value="Bact_Beta-galactosidase"/>
</dbReference>
<dbReference type="PANTHER" id="PTHR46323">
    <property type="entry name" value="BETA-GALACTOSIDASE"/>
    <property type="match status" value="1"/>
</dbReference>
<dbReference type="Pfam" id="PF02836">
    <property type="entry name" value="Glyco_hydro_2_C"/>
    <property type="match status" value="1"/>
</dbReference>
<evidence type="ECO:0000256" key="2">
    <source>
        <dbReference type="ARBA" id="ARBA00007401"/>
    </source>
</evidence>
<evidence type="ECO:0000256" key="4">
    <source>
        <dbReference type="ARBA" id="ARBA00013303"/>
    </source>
</evidence>
<evidence type="ECO:0000256" key="6">
    <source>
        <dbReference type="ARBA" id="ARBA00023295"/>
    </source>
</evidence>
<dbReference type="Gene3D" id="2.60.40.10">
    <property type="entry name" value="Immunoglobulins"/>
    <property type="match status" value="2"/>
</dbReference>
<evidence type="ECO:0000313" key="11">
    <source>
        <dbReference type="Proteomes" id="UP000254051"/>
    </source>
</evidence>
<dbReference type="SMART" id="SM01038">
    <property type="entry name" value="Bgal_small_N"/>
    <property type="match status" value="1"/>
</dbReference>
<dbReference type="InterPro" id="IPR023232">
    <property type="entry name" value="Glyco_hydro_2_AS"/>
</dbReference>
<dbReference type="SUPFAM" id="SSF51445">
    <property type="entry name" value="(Trans)glycosidases"/>
    <property type="match status" value="1"/>
</dbReference>
<dbReference type="InterPro" id="IPR006104">
    <property type="entry name" value="Glyco_hydro_2_N"/>
</dbReference>
<protein>
    <recommendedName>
        <fullName evidence="4 8">Beta-galactosidase</fullName>
        <ecNumber evidence="3 8">3.2.1.23</ecNumber>
    </recommendedName>
    <alternativeName>
        <fullName evidence="7 8">Lactase</fullName>
    </alternativeName>
</protein>
<dbReference type="Gene3D" id="2.70.98.10">
    <property type="match status" value="1"/>
</dbReference>
<evidence type="ECO:0000256" key="1">
    <source>
        <dbReference type="ARBA" id="ARBA00001412"/>
    </source>
</evidence>
<dbReference type="InterPro" id="IPR006102">
    <property type="entry name" value="Ig-like_GH2"/>
</dbReference>
<dbReference type="InterPro" id="IPR004199">
    <property type="entry name" value="B-gal_small/dom_5"/>
</dbReference>
<dbReference type="Gene3D" id="2.60.120.260">
    <property type="entry name" value="Galactose-binding domain-like"/>
    <property type="match status" value="1"/>
</dbReference>
<dbReference type="OrthoDB" id="9762066at2"/>
<dbReference type="PANTHER" id="PTHR46323:SF2">
    <property type="entry name" value="BETA-GALACTOSIDASE"/>
    <property type="match status" value="1"/>
</dbReference>
<dbReference type="PROSITE" id="PS00608">
    <property type="entry name" value="GLYCOSYL_HYDROL_F2_2"/>
    <property type="match status" value="1"/>
</dbReference>
<dbReference type="SUPFAM" id="SSF49303">
    <property type="entry name" value="beta-Galactosidase/glucuronidase domain"/>
    <property type="match status" value="2"/>
</dbReference>
<dbReference type="EMBL" id="UHJJ01000004">
    <property type="protein sequence ID" value="SUQ13870.1"/>
    <property type="molecule type" value="Genomic_DNA"/>
</dbReference>
<dbReference type="GO" id="GO:0009341">
    <property type="term" value="C:beta-galactosidase complex"/>
    <property type="evidence" value="ECO:0007669"/>
    <property type="project" value="InterPro"/>
</dbReference>
<dbReference type="InterPro" id="IPR006103">
    <property type="entry name" value="Glyco_hydro_2_cat"/>
</dbReference>
<dbReference type="EC" id="3.2.1.23" evidence="3 8"/>
<dbReference type="InterPro" id="IPR008979">
    <property type="entry name" value="Galactose-bd-like_sf"/>
</dbReference>
<dbReference type="InterPro" id="IPR011013">
    <property type="entry name" value="Gal_mutarotase_sf_dom"/>
</dbReference>
<evidence type="ECO:0000259" key="9">
    <source>
        <dbReference type="SMART" id="SM01038"/>
    </source>
</evidence>
<comment type="catalytic activity">
    <reaction evidence="1 8">
        <text>Hydrolysis of terminal non-reducing beta-D-galactose residues in beta-D-galactosides.</text>
        <dbReference type="EC" id="3.2.1.23"/>
    </reaction>
</comment>
<keyword evidence="11" id="KW-1185">Reference proteome</keyword>
<gene>
    <name evidence="10" type="ORF">SAMN05216529_104181</name>
</gene>
<dbReference type="RefSeq" id="WP_109710189.1">
    <property type="nucleotide sequence ID" value="NZ_QGDS01000004.1"/>
</dbReference>
<dbReference type="Pfam" id="PF02837">
    <property type="entry name" value="Glyco_hydro_2_N"/>
    <property type="match status" value="1"/>
</dbReference>
<comment type="similarity">
    <text evidence="2 8">Belongs to the glycosyl hydrolase 2 family.</text>
</comment>
<accession>A0A315ZYY3</accession>
<reference evidence="11" key="1">
    <citation type="submission" date="2017-07" db="EMBL/GenBank/DDBJ databases">
        <authorList>
            <person name="Varghese N."/>
            <person name="Submissions S."/>
        </authorList>
    </citation>
    <scope>NUCLEOTIDE SEQUENCE [LARGE SCALE GENOMIC DNA]</scope>
    <source>
        <strain evidence="11">NLAE-zl-C134</strain>
    </source>
</reference>
<sequence>MEKKQRISILGNPEIFQENRMMPCSDHKWYEKREEAAQGADMPLKRSLNGVWKFMWCPNPEGVPEGFEKTDFSTSGWQEIQVPGHMELQGYGQPQYTDTSYPWTGREDIKSLEVPRDINPTGIYAKSFTLPESLRDKRCRIHFEGVETAFFCWLNGVYIGYSEDSYTPAVFDITDALLAGKNKLVVQVSRFSSGAWLEDQDFWRMGGIVREVWVSVVPEVHIQDIEVKTDIVDDYRTGTVEILLALDSENKDCKDISVEWQIFNPAGEKVAEGRTTEAKASENNKEYSITGELSDISLWSAEVPNLYKVLLCVIDGSGNAVEWVVQQIGFRKVEIRDAILYMNGKRLVLNGVNRHEFSGYKGRAIGKEEMEWDVRFLKQNNFNAVRTSHYPNQSYWYELCDKYGLYVMDETNLETHGTWHTGANRDTLPGNFPEWREACLARAQAMLERDKNHPCIFSWSVGNESWSGQTLFDMSMYFRKRDSSRPVHYENVCHDRKWEGTTDFESRMYTTPEMAKEYLSNTPNKPYMLCEYAHAMGNSCGNLQEYTKLADEYPQYCGGFIWDYIDQSIIVKDMFGQETMAYGGDFDDRPADYNFCTNGLLYSDREISPKLWEVKYYYQSFELLPDENGVNIKNRNLFTDGGDLKLLWIAEKEGQVKAQCEWDICVKPLENGYCSIPEKTAENMRAVLLEPGEYVMTASLILKEDKLYAQAGHECAFGQQVILSEAADRKPGREEHDTVVPCMENKPPMQIIDGDTVFSVICDTCSVMYQKQTGKLVSYKVGGKELVYDSFHTLLPNFWRAPVDNDEGSKMKLRCAPWKIASLYQNVKEVSFQKRGDMAEVRVIYELFGNARCSVTHCISGDGSILVQEVWSREEKAECSNEDIPELPCFGMSWKLPLSMQNVKWYGKGPHETYTDRCEGSKIGIYKTTPKDSLAKYVVPQECGNHVQTRWAELTDEKGVGIRISGDIAFEFSVLPYTCHELEESRHLYELPRPYATVLRINKQQRGVGGDNSWGAEVHEPYRIYLEKELSFSFVIKPYFVKE</sequence>
<evidence type="ECO:0000256" key="7">
    <source>
        <dbReference type="ARBA" id="ARBA00032230"/>
    </source>
</evidence>
<dbReference type="GO" id="GO:0030246">
    <property type="term" value="F:carbohydrate binding"/>
    <property type="evidence" value="ECO:0007669"/>
    <property type="project" value="InterPro"/>
</dbReference>
<dbReference type="Gene3D" id="3.20.20.80">
    <property type="entry name" value="Glycosidases"/>
    <property type="match status" value="1"/>
</dbReference>
<keyword evidence="5 8" id="KW-0378">Hydrolase</keyword>
<dbReference type="InterPro" id="IPR017853">
    <property type="entry name" value="GH"/>
</dbReference>
<dbReference type="InterPro" id="IPR013783">
    <property type="entry name" value="Ig-like_fold"/>
</dbReference>
<dbReference type="InterPro" id="IPR023230">
    <property type="entry name" value="Glyco_hydro_2_CS"/>
</dbReference>
<keyword evidence="6 8" id="KW-0326">Glycosidase</keyword>
<dbReference type="SUPFAM" id="SSF49785">
    <property type="entry name" value="Galactose-binding domain-like"/>
    <property type="match status" value="1"/>
</dbReference>
<organism evidence="10 11">
    <name type="scientific">Faecalicatena contorta</name>
    <dbReference type="NCBI Taxonomy" id="39482"/>
    <lineage>
        <taxon>Bacteria</taxon>
        <taxon>Bacillati</taxon>
        <taxon>Bacillota</taxon>
        <taxon>Clostridia</taxon>
        <taxon>Lachnospirales</taxon>
        <taxon>Lachnospiraceae</taxon>
        <taxon>Faecalicatena</taxon>
    </lineage>
</organism>
<evidence type="ECO:0000313" key="10">
    <source>
        <dbReference type="EMBL" id="SUQ13870.1"/>
    </source>
</evidence>
<evidence type="ECO:0000256" key="8">
    <source>
        <dbReference type="RuleBase" id="RU361154"/>
    </source>
</evidence>
<dbReference type="PRINTS" id="PR00132">
    <property type="entry name" value="GLHYDRLASE2"/>
</dbReference>
<dbReference type="InterPro" id="IPR014718">
    <property type="entry name" value="GH-type_carb-bd"/>
</dbReference>
<proteinExistence type="inferred from homology"/>
<dbReference type="Pfam" id="PF16353">
    <property type="entry name" value="LacZ_4"/>
    <property type="match status" value="1"/>
</dbReference>
<dbReference type="GO" id="GO:0004565">
    <property type="term" value="F:beta-galactosidase activity"/>
    <property type="evidence" value="ECO:0007669"/>
    <property type="project" value="UniProtKB-EC"/>
</dbReference>
<dbReference type="InterPro" id="IPR032312">
    <property type="entry name" value="LacZ_4"/>
</dbReference>
<evidence type="ECO:0000256" key="3">
    <source>
        <dbReference type="ARBA" id="ARBA00012756"/>
    </source>
</evidence>
<dbReference type="GO" id="GO:0005990">
    <property type="term" value="P:lactose catabolic process"/>
    <property type="evidence" value="ECO:0007669"/>
    <property type="project" value="TreeGrafter"/>
</dbReference>
<dbReference type="AlphaFoldDB" id="A0A315ZYY3"/>
<dbReference type="InterPro" id="IPR036156">
    <property type="entry name" value="Beta-gal/glucu_dom_sf"/>
</dbReference>
<feature type="domain" description="Beta galactosidase small chain/" evidence="9">
    <location>
        <begin position="759"/>
        <end position="1037"/>
    </location>
</feature>
<dbReference type="Pfam" id="PF00703">
    <property type="entry name" value="Glyco_hydro_2"/>
    <property type="match status" value="1"/>
</dbReference>
<dbReference type="PROSITE" id="PS00719">
    <property type="entry name" value="GLYCOSYL_HYDROL_F2_1"/>
    <property type="match status" value="1"/>
</dbReference>
<name>A0A315ZYY3_9FIRM</name>
<dbReference type="SUPFAM" id="SSF74650">
    <property type="entry name" value="Galactose mutarotase-like"/>
    <property type="match status" value="1"/>
</dbReference>